<accession>A0AAD6NI53</accession>
<gene>
    <name evidence="2" type="ORF">Dda_4682</name>
</gene>
<dbReference type="EMBL" id="JAQGDS010000005">
    <property type="protein sequence ID" value="KAJ6260456.1"/>
    <property type="molecule type" value="Genomic_DNA"/>
</dbReference>
<protein>
    <submittedName>
        <fullName evidence="2">Uncharacterized protein</fullName>
    </submittedName>
</protein>
<keyword evidence="1" id="KW-0812">Transmembrane</keyword>
<keyword evidence="3" id="KW-1185">Reference proteome</keyword>
<evidence type="ECO:0000313" key="3">
    <source>
        <dbReference type="Proteomes" id="UP001221413"/>
    </source>
</evidence>
<dbReference type="AlphaFoldDB" id="A0AAD6NI53"/>
<proteinExistence type="predicted"/>
<reference evidence="2" key="1">
    <citation type="submission" date="2023-01" db="EMBL/GenBank/DDBJ databases">
        <title>The chitinases involved in constricting ring structure development in the nematode-trapping fungus Drechslerella dactyloides.</title>
        <authorList>
            <person name="Wang R."/>
            <person name="Zhang L."/>
            <person name="Tang P."/>
            <person name="Li S."/>
            <person name="Liang L."/>
        </authorList>
    </citation>
    <scope>NUCLEOTIDE SEQUENCE</scope>
    <source>
        <strain evidence="2">YMF1.00031</strain>
    </source>
</reference>
<organism evidence="2 3">
    <name type="scientific">Drechslerella dactyloides</name>
    <name type="common">Nematode-trapping fungus</name>
    <name type="synonym">Arthrobotrys dactyloides</name>
    <dbReference type="NCBI Taxonomy" id="74499"/>
    <lineage>
        <taxon>Eukaryota</taxon>
        <taxon>Fungi</taxon>
        <taxon>Dikarya</taxon>
        <taxon>Ascomycota</taxon>
        <taxon>Pezizomycotina</taxon>
        <taxon>Orbiliomycetes</taxon>
        <taxon>Orbiliales</taxon>
        <taxon>Orbiliaceae</taxon>
        <taxon>Drechslerella</taxon>
    </lineage>
</organism>
<name>A0AAD6NI53_DREDA</name>
<dbReference type="Proteomes" id="UP001221413">
    <property type="component" value="Unassembled WGS sequence"/>
</dbReference>
<keyword evidence="1" id="KW-1133">Transmembrane helix</keyword>
<evidence type="ECO:0000256" key="1">
    <source>
        <dbReference type="SAM" id="Phobius"/>
    </source>
</evidence>
<feature type="transmembrane region" description="Helical" evidence="1">
    <location>
        <begin position="28"/>
        <end position="46"/>
    </location>
</feature>
<keyword evidence="1" id="KW-0472">Membrane</keyword>
<evidence type="ECO:0000313" key="2">
    <source>
        <dbReference type="EMBL" id="KAJ6260456.1"/>
    </source>
</evidence>
<sequence>MGNQRYVYDDGFFTYAERQRNQGVPWTFILWCLLAVFSTFMFMLTILFAWDLSLFALPWILFSLSWCFREPREYRTEPFIPTPHDYVAMHDTAGWSAGGIAGQPYGYSGYMNGNGYSNNHINSHGYNNNTGGYTHEVSRQEKSPLPNFGGFRKEMPVDFMKDAKAAQDRRLWEKDRVGEVDKTKTRI</sequence>
<comment type="caution">
    <text evidence="2">The sequence shown here is derived from an EMBL/GenBank/DDBJ whole genome shotgun (WGS) entry which is preliminary data.</text>
</comment>